<dbReference type="InterPro" id="IPR036188">
    <property type="entry name" value="FAD/NAD-bd_sf"/>
</dbReference>
<evidence type="ECO:0000256" key="2">
    <source>
        <dbReference type="ARBA" id="ARBA00011738"/>
    </source>
</evidence>
<dbReference type="EMBL" id="CP013023">
    <property type="protein sequence ID" value="ANF96982.1"/>
    <property type="molecule type" value="Genomic_DNA"/>
</dbReference>
<keyword evidence="3" id="KW-0285">Flavoprotein</keyword>
<dbReference type="AlphaFoldDB" id="A0A172ZHV2"/>
<dbReference type="Proteomes" id="UP000078148">
    <property type="component" value="Chromosome"/>
</dbReference>
<dbReference type="InterPro" id="IPR050097">
    <property type="entry name" value="Ferredoxin-NADP_redctase_2"/>
</dbReference>
<keyword evidence="4" id="KW-0560">Oxidoreductase</keyword>
<organism evidence="6 7">
    <name type="scientific">Paenibacillus bovis</name>
    <dbReference type="NCBI Taxonomy" id="1616788"/>
    <lineage>
        <taxon>Bacteria</taxon>
        <taxon>Bacillati</taxon>
        <taxon>Bacillota</taxon>
        <taxon>Bacilli</taxon>
        <taxon>Bacillales</taxon>
        <taxon>Paenibacillaceae</taxon>
        <taxon>Paenibacillus</taxon>
    </lineage>
</organism>
<evidence type="ECO:0000256" key="1">
    <source>
        <dbReference type="ARBA" id="ARBA00001974"/>
    </source>
</evidence>
<accession>A0A172ZHV2</accession>
<dbReference type="Pfam" id="PF07992">
    <property type="entry name" value="Pyr_redox_2"/>
    <property type="match status" value="2"/>
</dbReference>
<dbReference type="GO" id="GO:0016491">
    <property type="term" value="F:oxidoreductase activity"/>
    <property type="evidence" value="ECO:0007669"/>
    <property type="project" value="UniProtKB-KW"/>
</dbReference>
<comment type="subunit">
    <text evidence="2">Homodimer.</text>
</comment>
<dbReference type="PRINTS" id="PR00469">
    <property type="entry name" value="PNDRDTASEII"/>
</dbReference>
<dbReference type="KEGG" id="pbv:AR543_13845"/>
<evidence type="ECO:0000256" key="3">
    <source>
        <dbReference type="ARBA" id="ARBA00022630"/>
    </source>
</evidence>
<feature type="domain" description="FAD/NAD(P)-binding" evidence="5">
    <location>
        <begin position="176"/>
        <end position="277"/>
    </location>
</feature>
<dbReference type="PANTHER" id="PTHR48105">
    <property type="entry name" value="THIOREDOXIN REDUCTASE 1-RELATED-RELATED"/>
    <property type="match status" value="1"/>
</dbReference>
<proteinExistence type="predicted"/>
<evidence type="ECO:0000313" key="6">
    <source>
        <dbReference type="EMBL" id="ANF96982.1"/>
    </source>
</evidence>
<evidence type="ECO:0000313" key="7">
    <source>
        <dbReference type="Proteomes" id="UP000078148"/>
    </source>
</evidence>
<keyword evidence="7" id="KW-1185">Reference proteome</keyword>
<sequence length="301" mass="32607">MIYDCAIIGGGPAGLNAALVLGRARRTVALFDNNQPRNAVTHASHGFLTQDGVTPAEFRRIAYEEVLRYPSVEHHGRKVSSVRRTAEGFEITANTGEPVHARKILVTTGLQEILPDITGVTEMYGSSLFNCPYCDGWELRDQPLIVVSDHERIYHLAKLLYGWSQDLVICTHGSSTLTDEQKQQLTSRGIIVTEQKVVAFHGQNGKLEQVEFADGSRISRTGGFITPAWVPQAGFCEELNYEKSELGGIQTNETGRSSIPGLFAAGEAASGGSSQLIMSAAAGSLIAVHINMELTEETFGS</sequence>
<dbReference type="STRING" id="1616788.AR543_13845"/>
<name>A0A172ZHV2_9BACL</name>
<reference evidence="6 7" key="2">
    <citation type="journal article" date="2016" name="Int. J. Syst. Evol. Microbiol.">
        <title>Paenibacillus bovis sp. nov., isolated from raw yak (Bos grunniens) milk.</title>
        <authorList>
            <person name="Gao C."/>
            <person name="Han J."/>
            <person name="Liu Z."/>
            <person name="Xu X."/>
            <person name="Hang F."/>
            <person name="Wu Z."/>
        </authorList>
    </citation>
    <scope>NUCLEOTIDE SEQUENCE [LARGE SCALE GENOMIC DNA]</scope>
    <source>
        <strain evidence="6 7">BD3526</strain>
    </source>
</reference>
<dbReference type="SUPFAM" id="SSF51905">
    <property type="entry name" value="FAD/NAD(P)-binding domain"/>
    <property type="match status" value="1"/>
</dbReference>
<evidence type="ECO:0000256" key="4">
    <source>
        <dbReference type="ARBA" id="ARBA00023002"/>
    </source>
</evidence>
<comment type="cofactor">
    <cofactor evidence="1">
        <name>FAD</name>
        <dbReference type="ChEBI" id="CHEBI:57692"/>
    </cofactor>
</comment>
<protein>
    <submittedName>
        <fullName evidence="6">Pyridine nucleotide-disulfide oxidoreductase</fullName>
    </submittedName>
</protein>
<gene>
    <name evidence="6" type="ORF">AR543_13845</name>
</gene>
<dbReference type="PRINTS" id="PR00368">
    <property type="entry name" value="FADPNR"/>
</dbReference>
<dbReference type="OrthoDB" id="9806179at2"/>
<evidence type="ECO:0000259" key="5">
    <source>
        <dbReference type="Pfam" id="PF07992"/>
    </source>
</evidence>
<dbReference type="InterPro" id="IPR023753">
    <property type="entry name" value="FAD/NAD-binding_dom"/>
</dbReference>
<feature type="domain" description="FAD/NAD(P)-binding" evidence="5">
    <location>
        <begin position="3"/>
        <end position="147"/>
    </location>
</feature>
<reference evidence="7" key="1">
    <citation type="submission" date="2015-10" db="EMBL/GenBank/DDBJ databases">
        <title>Genome of Paenibacillus bovis sp. nov.</title>
        <authorList>
            <person name="Wu Z."/>
            <person name="Gao C."/>
            <person name="Liu Z."/>
            <person name="Zheng H."/>
        </authorList>
    </citation>
    <scope>NUCLEOTIDE SEQUENCE [LARGE SCALE GENOMIC DNA]</scope>
    <source>
        <strain evidence="7">BD3526</strain>
    </source>
</reference>
<dbReference type="Gene3D" id="3.50.50.60">
    <property type="entry name" value="FAD/NAD(P)-binding domain"/>
    <property type="match status" value="2"/>
</dbReference>
<dbReference type="RefSeq" id="WP_060535092.1">
    <property type="nucleotide sequence ID" value="NZ_CP013023.1"/>
</dbReference>